<dbReference type="Pfam" id="PF02259">
    <property type="entry name" value="FAT"/>
    <property type="match status" value="1"/>
</dbReference>
<dbReference type="Pfam" id="PF02260">
    <property type="entry name" value="FATC"/>
    <property type="match status" value="1"/>
</dbReference>
<evidence type="ECO:0000256" key="1">
    <source>
        <dbReference type="ARBA" id="ARBA00004123"/>
    </source>
</evidence>
<comment type="catalytic activity">
    <reaction evidence="19">
        <text>L-seryl-[protein] + ATP = O-phospho-L-seryl-[protein] + ADP + H(+)</text>
        <dbReference type="Rhea" id="RHEA:17989"/>
        <dbReference type="Rhea" id="RHEA-COMP:9863"/>
        <dbReference type="Rhea" id="RHEA-COMP:11604"/>
        <dbReference type="ChEBI" id="CHEBI:15378"/>
        <dbReference type="ChEBI" id="CHEBI:29999"/>
        <dbReference type="ChEBI" id="CHEBI:30616"/>
        <dbReference type="ChEBI" id="CHEBI:83421"/>
        <dbReference type="ChEBI" id="CHEBI:456216"/>
        <dbReference type="EC" id="2.7.11.1"/>
    </reaction>
</comment>
<feature type="domain" description="FAT" evidence="21">
    <location>
        <begin position="1362"/>
        <end position="1912"/>
    </location>
</feature>
<dbReference type="EC" id="2.7.11.1" evidence="3"/>
<proteinExistence type="inferred from homology"/>
<dbReference type="GO" id="GO:0006325">
    <property type="term" value="P:chromatin organization"/>
    <property type="evidence" value="ECO:0007669"/>
    <property type="project" value="UniProtKB-KW"/>
</dbReference>
<dbReference type="PANTHER" id="PTHR11139:SF125">
    <property type="entry name" value="SERINE_THREONINE-PROTEIN KINASE MEC1"/>
    <property type="match status" value="1"/>
</dbReference>
<evidence type="ECO:0000256" key="2">
    <source>
        <dbReference type="ARBA" id="ARBA00010769"/>
    </source>
</evidence>
<evidence type="ECO:0000256" key="14">
    <source>
        <dbReference type="ARBA" id="ARBA00023254"/>
    </source>
</evidence>
<protein>
    <recommendedName>
        <fullName evidence="4">Serine/threonine-protein kinase MEC1</fullName>
        <ecNumber evidence="3">2.7.11.1</ecNumber>
    </recommendedName>
    <alternativeName>
        <fullName evidence="17">ATR homolog</fullName>
    </alternativeName>
    <alternativeName>
        <fullName evidence="16">DNA-damage checkpoint kinase MEC1</fullName>
    </alternativeName>
    <alternativeName>
        <fullName evidence="15">Mitosis entry checkpoint protein 1</fullName>
    </alternativeName>
</protein>
<evidence type="ECO:0000256" key="6">
    <source>
        <dbReference type="ARBA" id="ARBA00022679"/>
    </source>
</evidence>
<dbReference type="SMART" id="SM00802">
    <property type="entry name" value="UME"/>
    <property type="match status" value="1"/>
</dbReference>
<evidence type="ECO:0000256" key="15">
    <source>
        <dbReference type="ARBA" id="ARBA00029679"/>
    </source>
</evidence>
<gene>
    <name evidence="23" type="ORF">AW171_hschr2321</name>
</gene>
<keyword evidence="9" id="KW-0418">Kinase</keyword>
<dbReference type="Pfam" id="PF23593">
    <property type="entry name" value="HEAT_ATR"/>
    <property type="match status" value="1"/>
</dbReference>
<keyword evidence="24" id="KW-1185">Reference proteome</keyword>
<evidence type="ECO:0000256" key="9">
    <source>
        <dbReference type="ARBA" id="ARBA00022777"/>
    </source>
</evidence>
<evidence type="ECO:0000256" key="4">
    <source>
        <dbReference type="ARBA" id="ARBA00021345"/>
    </source>
</evidence>
<evidence type="ECO:0000259" key="20">
    <source>
        <dbReference type="PROSITE" id="PS50290"/>
    </source>
</evidence>
<organism evidence="23 24">
    <name type="scientific">Eremothecium sinecaudum</name>
    <dbReference type="NCBI Taxonomy" id="45286"/>
    <lineage>
        <taxon>Eukaryota</taxon>
        <taxon>Fungi</taxon>
        <taxon>Dikarya</taxon>
        <taxon>Ascomycota</taxon>
        <taxon>Saccharomycotina</taxon>
        <taxon>Saccharomycetes</taxon>
        <taxon>Saccharomycetales</taxon>
        <taxon>Saccharomycetaceae</taxon>
        <taxon>Eremothecium</taxon>
    </lineage>
</organism>
<evidence type="ECO:0000256" key="17">
    <source>
        <dbReference type="ARBA" id="ARBA00033001"/>
    </source>
</evidence>
<keyword evidence="13" id="KW-0539">Nucleus</keyword>
<dbReference type="OrthoDB" id="381190at2759"/>
<dbReference type="InterPro" id="IPR050517">
    <property type="entry name" value="DDR_Repair_Kinase"/>
</dbReference>
<evidence type="ECO:0000256" key="19">
    <source>
        <dbReference type="ARBA" id="ARBA00048679"/>
    </source>
</evidence>
<keyword evidence="5" id="KW-0723">Serine/threonine-protein kinase</keyword>
<evidence type="ECO:0000259" key="21">
    <source>
        <dbReference type="PROSITE" id="PS51189"/>
    </source>
</evidence>
<dbReference type="InterPro" id="IPR003151">
    <property type="entry name" value="PIK-rel_kinase_FAT"/>
</dbReference>
<keyword evidence="12" id="KW-0234">DNA repair</keyword>
<dbReference type="Pfam" id="PF08064">
    <property type="entry name" value="UME"/>
    <property type="match status" value="1"/>
</dbReference>
<feature type="domain" description="PI3K/PI4K catalytic" evidence="20">
    <location>
        <begin position="2015"/>
        <end position="2318"/>
    </location>
</feature>
<dbReference type="Pfam" id="PF25385">
    <property type="entry name" value="HEAT_MEC1_N"/>
    <property type="match status" value="1"/>
</dbReference>
<dbReference type="Proteomes" id="UP000243052">
    <property type="component" value="Chromosome ii"/>
</dbReference>
<comment type="catalytic activity">
    <reaction evidence="18">
        <text>L-threonyl-[protein] + ATP = O-phospho-L-threonyl-[protein] + ADP + H(+)</text>
        <dbReference type="Rhea" id="RHEA:46608"/>
        <dbReference type="Rhea" id="RHEA-COMP:11060"/>
        <dbReference type="Rhea" id="RHEA-COMP:11605"/>
        <dbReference type="ChEBI" id="CHEBI:15378"/>
        <dbReference type="ChEBI" id="CHEBI:30013"/>
        <dbReference type="ChEBI" id="CHEBI:30616"/>
        <dbReference type="ChEBI" id="CHEBI:61977"/>
        <dbReference type="ChEBI" id="CHEBI:456216"/>
        <dbReference type="EC" id="2.7.11.1"/>
    </reaction>
</comment>
<dbReference type="InterPro" id="IPR016024">
    <property type="entry name" value="ARM-type_fold"/>
</dbReference>
<dbReference type="PROSITE" id="PS00916">
    <property type="entry name" value="PI3_4_KINASE_2"/>
    <property type="match status" value="1"/>
</dbReference>
<sequence length="2334" mass="267651">MALQTKYLEELINAIQSAKALSTSNGYLNEFPPKSPLEGDPKSVKVVKTLVKKLLETDTSEEVFGKACQAMNFLLESKPYLLTILIDGHQTSQPGIIWILENFRQISCVHFYKVQYVLYLRRMVARWCQMCVDFYGLTWRDIITSKIFQDLRGLEEQVLQVVNGKMEISAYLSCLRNICVLLEYLLASEFNFLTSLFSNTNGTNWYVQRLIRVLIYTFDSVQLLMSEYEQIQVRILGAVVNESVMRGNRCLATFKFSLELLQTFVKSGYIKSEYTYWSKLLLRLYSQSLHDGYCLQYMKDNLCVDDYDCIDMRVLSNVMVKSILLVKYDLKRRYSAKDALYWDQNLKLWLLDSCQNSDSVILEPFTNSRQLERLRKLILYEFDNPQRSLRAGQIKFLNVDIEDDKAAVFARLEEKISTAIKDSDASQLVTCLKIIKTLSCIEAANAGMGFHCGLCERTDVQISNAVINPSRPDVSKSLAFTLLTKYYLPNYNPQSSGTSLTIGILLALQSVFTHFQPPKLLESDAMGITDASGCMHLFQSSFINVNRSIRMLSIRLIPLWNITALHNSDDQQTALFIKLLQADYQPYTTETNLMGWTQLALSTTGELFDFLLLKLIDIFNSSNFVEHTLMASQLRFIARTLNKTPYQLLSPILPILLKQLGKNLFEKKLSLERLLILVEYPGKTVLENFQTYIVPYAITQYKGDVLTEIAKIMCDNDTTLIVEQKKRLLDRNSRQIFAAVLVKHGLFSLETIETLFINHDPTFNKNLVAGYLPDYKTLAEVLKLYNATETLEEAVSENEKSVLSSLRFLFLTNFAIDRHRGTKFKNIKDWSDDKEVIFQKKLKDNILGIFQVFSSDMHDIEGRTTYYEKLRVISGISFLIKYASKESIISALAQVSICLQTGLEIPEIRYNTMKCWGQLVKCLSEEQIITVSDVLLCYILQTYDKFNDKVKQAALEVLDIFLLEKQKLITTSRPYIILALLNKPELSLFEKHGTLARIATKVVNTTNWVSVFVENLKSYNVYVIKQTLLDIKLFFQSKGNSTLDFNMVSKSSTVIVTLLGSLLDTSHKFRNTDIEICQACALCISMIGVLDVTKYEFKRDAINDNDVCDFSNQIQTTKFLINIINDRLVPAFWQSENPTKQLFVALVIQESLKYCGLSSSSWDVTKPDLYPNQAKLWDRFNEISKTTLYPLLSSLYLAQSWKEYVPLKYPSFNVKDGYSSWIKNLTLDLLKTATSSSHPLHVFSSLIREDDGTLSDYLLCYIVMDMVIKADDEIYSSSLDNIITEFEYIFNYTLYDLNHFQIDALKMAYDSIFRVFEYCKKWVNQFKQNYCRQHGSYIIREEKHLRMLKRAEKLVNVIPSHLLAQRSLETNSFERSALYLEQSYREQTQDESNAEKLLSYLKTTYAEIGDIDSVVGVLKVFSTDSLTSKIEELQYSDNWKMAQDCFEALGEITIDDVKGLEDKSEATMKMLRSMYDHQLYDQTLQKLDLLMPHSTSKLNSKLDDIYNMGAETAALSGNMATLKKLVHKIEQLEELSDPSILLHYNLAKLLLAVANKNSDGIQMYANYCYRLIGSHFTTPSHSTTLLKGRNILMKLHAIRDIILLSSSKSENQYLQSVRNLDLRLRNVGSDFEPNYYILSLRKSYGLLQCDDGRKSDLAESYLRMSQIARTNDRVDIASDCLMHALSLGHPSAELEYAEILWKQGENELALKTVAEIHRKSKNSKAFGNRDRAKVLLKYTGWLDLSNNATSVQVSQQFKEVINIDKEWDEPYYSFGLYYSRLLEKKKADGYITNGSLEYKAVTYFLISFEKNSAKVREALPKVITFWLDTASLAVTSPSQDNYKRYAKEICKCVDVAVQRCPTHIWYSVLTQLLSRLLHNHTESATLMITILMKLTMEYPSIMLWYMVALLNSQESKRVNCGQHIIGSVKKHIPETIQLISSATLLVQALTKVCLKEVKGVSSRSGRLLKNDFKFDMTLAPSDLVVPVNINLTLLVPNTSKEQRTSNKTSVTISCFTPQYKVFSSLKKPKKINIIGSDGNVYGIMCKKEDVRQDNQYMQFANTMGFLLEKDPHSRKRNLNITTYAVLSLREDCGLIEIVPNVDTIRSILMAKYDSMKVKYSLSALYEKWKALSEDQRLGFYKNSMSTFSPVLYQWFLEIFPNPILWYSARNFFVRSYAVMAMVGHILGLGDRHLENILLDLQTGKVLHVDFDCIFEKGKCLPVPEIVPFRLTQNIVDAFGVTGTEGTFKKSSEVTVRVMRNNEIALVNIIETIMYDRNMDHSIQNALKVLRNKIRGIDPRDNLALSVPGQVETVVQQATSEENLSQMYIGWLPFW</sequence>
<dbReference type="PROSITE" id="PS51190">
    <property type="entry name" value="FATC"/>
    <property type="match status" value="1"/>
</dbReference>
<dbReference type="PANTHER" id="PTHR11139">
    <property type="entry name" value="ATAXIA TELANGIECTASIA MUTATED ATM -RELATED"/>
    <property type="match status" value="1"/>
</dbReference>
<evidence type="ECO:0000256" key="7">
    <source>
        <dbReference type="ARBA" id="ARBA00022741"/>
    </source>
</evidence>
<dbReference type="GeneID" id="28721973"/>
<dbReference type="GO" id="GO:0000077">
    <property type="term" value="P:DNA damage checkpoint signaling"/>
    <property type="evidence" value="ECO:0007669"/>
    <property type="project" value="TreeGrafter"/>
</dbReference>
<keyword evidence="10" id="KW-0067">ATP-binding</keyword>
<reference evidence="23 24" key="1">
    <citation type="submission" date="2016-01" db="EMBL/GenBank/DDBJ databases">
        <title>Genome sequence of the yeast Holleya sinecauda.</title>
        <authorList>
            <person name="Dietrich F.S."/>
        </authorList>
    </citation>
    <scope>NUCLEOTIDE SEQUENCE [LARGE SCALE GENOMIC DNA]</scope>
    <source>
        <strain evidence="23 24">ATCC 58844</strain>
    </source>
</reference>
<accession>A0A109UWH6</accession>
<dbReference type="PROSITE" id="PS51189">
    <property type="entry name" value="FAT"/>
    <property type="match status" value="1"/>
</dbReference>
<evidence type="ECO:0000256" key="12">
    <source>
        <dbReference type="ARBA" id="ARBA00023204"/>
    </source>
</evidence>
<dbReference type="InterPro" id="IPR011009">
    <property type="entry name" value="Kinase-like_dom_sf"/>
</dbReference>
<dbReference type="SMART" id="SM00146">
    <property type="entry name" value="PI3Kc"/>
    <property type="match status" value="1"/>
</dbReference>
<dbReference type="STRING" id="45286.A0A109UWH6"/>
<dbReference type="InterPro" id="IPR000403">
    <property type="entry name" value="PI3/4_kinase_cat_dom"/>
</dbReference>
<dbReference type="InterPro" id="IPR056802">
    <property type="entry name" value="ATR-like_M-HEAT"/>
</dbReference>
<evidence type="ECO:0000313" key="24">
    <source>
        <dbReference type="Proteomes" id="UP000243052"/>
    </source>
</evidence>
<evidence type="ECO:0000259" key="22">
    <source>
        <dbReference type="PROSITE" id="PS51190"/>
    </source>
</evidence>
<comment type="subcellular location">
    <subcellularLocation>
        <location evidence="1">Nucleus</location>
    </subcellularLocation>
</comment>
<dbReference type="Pfam" id="PF00454">
    <property type="entry name" value="PI3_PI4_kinase"/>
    <property type="match status" value="1"/>
</dbReference>
<dbReference type="InterPro" id="IPR058681">
    <property type="entry name" value="HEAT_MEC1_N"/>
</dbReference>
<dbReference type="GO" id="GO:0005524">
    <property type="term" value="F:ATP binding"/>
    <property type="evidence" value="ECO:0007669"/>
    <property type="project" value="UniProtKB-KW"/>
</dbReference>
<keyword evidence="11" id="KW-0156">Chromatin regulator</keyword>
<evidence type="ECO:0000256" key="13">
    <source>
        <dbReference type="ARBA" id="ARBA00023242"/>
    </source>
</evidence>
<keyword evidence="7" id="KW-0547">Nucleotide-binding</keyword>
<dbReference type="CDD" id="cd00892">
    <property type="entry name" value="PIKKc_ATR"/>
    <property type="match status" value="1"/>
</dbReference>
<dbReference type="PROSITE" id="PS50290">
    <property type="entry name" value="PI3_4_KINASE_3"/>
    <property type="match status" value="1"/>
</dbReference>
<dbReference type="Gene3D" id="1.10.1070.11">
    <property type="entry name" value="Phosphatidylinositol 3-/4-kinase, catalytic domain"/>
    <property type="match status" value="1"/>
</dbReference>
<keyword evidence="6" id="KW-0808">Transferase</keyword>
<dbReference type="GO" id="GO:0000723">
    <property type="term" value="P:telomere maintenance"/>
    <property type="evidence" value="ECO:0007669"/>
    <property type="project" value="TreeGrafter"/>
</dbReference>
<dbReference type="SMART" id="SM01343">
    <property type="entry name" value="FATC"/>
    <property type="match status" value="1"/>
</dbReference>
<evidence type="ECO:0000256" key="11">
    <source>
        <dbReference type="ARBA" id="ARBA00022853"/>
    </source>
</evidence>
<keyword evidence="14" id="KW-0469">Meiosis</keyword>
<comment type="similarity">
    <text evidence="2">Belongs to the PI3/PI4-kinase family. ATM subfamily.</text>
</comment>
<evidence type="ECO:0000256" key="16">
    <source>
        <dbReference type="ARBA" id="ARBA00030459"/>
    </source>
</evidence>
<dbReference type="GO" id="GO:0006281">
    <property type="term" value="P:DNA repair"/>
    <property type="evidence" value="ECO:0007669"/>
    <property type="project" value="UniProtKB-KW"/>
</dbReference>
<dbReference type="InterPro" id="IPR018936">
    <property type="entry name" value="PI3/4_kinase_CS"/>
</dbReference>
<name>A0A109UWH6_9SACH</name>
<dbReference type="GO" id="GO:0005694">
    <property type="term" value="C:chromosome"/>
    <property type="evidence" value="ECO:0007669"/>
    <property type="project" value="TreeGrafter"/>
</dbReference>
<dbReference type="PROSITE" id="PS00915">
    <property type="entry name" value="PI3_4_KINASE_1"/>
    <property type="match status" value="1"/>
</dbReference>
<evidence type="ECO:0000256" key="3">
    <source>
        <dbReference type="ARBA" id="ARBA00012513"/>
    </source>
</evidence>
<evidence type="ECO:0000256" key="10">
    <source>
        <dbReference type="ARBA" id="ARBA00022840"/>
    </source>
</evidence>
<dbReference type="Gene3D" id="3.30.1010.10">
    <property type="entry name" value="Phosphatidylinositol 3-kinase Catalytic Subunit, Chain A, domain 4"/>
    <property type="match status" value="1"/>
</dbReference>
<dbReference type="RefSeq" id="XP_017985800.1">
    <property type="nucleotide sequence ID" value="XM_018130104.1"/>
</dbReference>
<dbReference type="SUPFAM" id="SSF56112">
    <property type="entry name" value="Protein kinase-like (PK-like)"/>
    <property type="match status" value="1"/>
</dbReference>
<dbReference type="EMBL" id="CP014242">
    <property type="protein sequence ID" value="AMD18804.1"/>
    <property type="molecule type" value="Genomic_DNA"/>
</dbReference>
<dbReference type="InterPro" id="IPR012993">
    <property type="entry name" value="UME"/>
</dbReference>
<evidence type="ECO:0000256" key="18">
    <source>
        <dbReference type="ARBA" id="ARBA00047899"/>
    </source>
</evidence>
<evidence type="ECO:0000313" key="23">
    <source>
        <dbReference type="EMBL" id="AMD18804.1"/>
    </source>
</evidence>
<dbReference type="InterPro" id="IPR036940">
    <property type="entry name" value="PI3/4_kinase_cat_sf"/>
</dbReference>
<feature type="domain" description="FATC" evidence="22">
    <location>
        <begin position="2302"/>
        <end position="2334"/>
    </location>
</feature>
<dbReference type="FunFam" id="1.10.1070.11:FF:000033">
    <property type="entry name" value="Serine/threonine-protein kinase MEC1"/>
    <property type="match status" value="1"/>
</dbReference>
<dbReference type="InterPro" id="IPR003152">
    <property type="entry name" value="FATC_dom"/>
</dbReference>
<dbReference type="InterPro" id="IPR014009">
    <property type="entry name" value="PIK_FAT"/>
</dbReference>
<dbReference type="InterPro" id="IPR057564">
    <property type="entry name" value="HEAT_ATR"/>
</dbReference>
<keyword evidence="8" id="KW-0227">DNA damage</keyword>
<dbReference type="GO" id="GO:0005634">
    <property type="term" value="C:nucleus"/>
    <property type="evidence" value="ECO:0007669"/>
    <property type="project" value="UniProtKB-SubCell"/>
</dbReference>
<dbReference type="Pfam" id="PF25030">
    <property type="entry name" value="M-HEAT_ATR"/>
    <property type="match status" value="1"/>
</dbReference>
<evidence type="ECO:0000256" key="5">
    <source>
        <dbReference type="ARBA" id="ARBA00022527"/>
    </source>
</evidence>
<dbReference type="GO" id="GO:0051321">
    <property type="term" value="P:meiotic cell cycle"/>
    <property type="evidence" value="ECO:0007669"/>
    <property type="project" value="UniProtKB-KW"/>
</dbReference>
<evidence type="ECO:0000256" key="8">
    <source>
        <dbReference type="ARBA" id="ARBA00022763"/>
    </source>
</evidence>
<dbReference type="SUPFAM" id="SSF48371">
    <property type="entry name" value="ARM repeat"/>
    <property type="match status" value="1"/>
</dbReference>
<dbReference type="GO" id="GO:0004674">
    <property type="term" value="F:protein serine/threonine kinase activity"/>
    <property type="evidence" value="ECO:0007669"/>
    <property type="project" value="UniProtKB-KW"/>
</dbReference>